<name>A0ABR0ITW0_9EURO</name>
<accession>A0ABR0ITW0</accession>
<proteinExistence type="predicted"/>
<dbReference type="Proteomes" id="UP001345691">
    <property type="component" value="Unassembled WGS sequence"/>
</dbReference>
<comment type="caution">
    <text evidence="1">The sequence shown here is derived from an EMBL/GenBank/DDBJ whole genome shotgun (WGS) entry which is preliminary data.</text>
</comment>
<reference evidence="1 2" key="1">
    <citation type="submission" date="2023-08" db="EMBL/GenBank/DDBJ databases">
        <title>Black Yeasts Isolated from many extreme environments.</title>
        <authorList>
            <person name="Coleine C."/>
            <person name="Stajich J.E."/>
            <person name="Selbmann L."/>
        </authorList>
    </citation>
    <scope>NUCLEOTIDE SEQUENCE [LARGE SCALE GENOMIC DNA]</scope>
    <source>
        <strain evidence="1 2">CCFEE 6328</strain>
    </source>
</reference>
<keyword evidence="2" id="KW-1185">Reference proteome</keyword>
<dbReference type="EMBL" id="JAVRRF010000165">
    <property type="protein sequence ID" value="KAK5046766.1"/>
    <property type="molecule type" value="Genomic_DNA"/>
</dbReference>
<gene>
    <name evidence="1" type="ORF">LTR69_011540</name>
</gene>
<evidence type="ECO:0000313" key="2">
    <source>
        <dbReference type="Proteomes" id="UP001345691"/>
    </source>
</evidence>
<organism evidence="1 2">
    <name type="scientific">Exophiala sideris</name>
    <dbReference type="NCBI Taxonomy" id="1016849"/>
    <lineage>
        <taxon>Eukaryota</taxon>
        <taxon>Fungi</taxon>
        <taxon>Dikarya</taxon>
        <taxon>Ascomycota</taxon>
        <taxon>Pezizomycotina</taxon>
        <taxon>Eurotiomycetes</taxon>
        <taxon>Chaetothyriomycetidae</taxon>
        <taxon>Chaetothyriales</taxon>
        <taxon>Herpotrichiellaceae</taxon>
        <taxon>Exophiala</taxon>
    </lineage>
</organism>
<protein>
    <submittedName>
        <fullName evidence="1">Uncharacterized protein</fullName>
    </submittedName>
</protein>
<sequence length="89" mass="9811">MSDESMRVRSTNPTQLDEKIEAAGNVDRVESGLEEKTTGHREYHGIDTTHVQPGADAAYDAKIALINEALIDIGMGPFQWKLFMLTGYG</sequence>
<evidence type="ECO:0000313" key="1">
    <source>
        <dbReference type="EMBL" id="KAK5046766.1"/>
    </source>
</evidence>